<dbReference type="InterPro" id="IPR003961">
    <property type="entry name" value="FN3_dom"/>
</dbReference>
<dbReference type="AlphaFoldDB" id="A0A6M3L3S4"/>
<accession>A0A6M3L3S4</accession>
<organism evidence="1">
    <name type="scientific">viral metagenome</name>
    <dbReference type="NCBI Taxonomy" id="1070528"/>
    <lineage>
        <taxon>unclassified sequences</taxon>
        <taxon>metagenomes</taxon>
        <taxon>organismal metagenomes</taxon>
    </lineage>
</organism>
<dbReference type="EMBL" id="MT142783">
    <property type="protein sequence ID" value="QJA88502.1"/>
    <property type="molecule type" value="Genomic_DNA"/>
</dbReference>
<proteinExistence type="predicted"/>
<sequence>MGPIYTGPKIAAWEAVAGATGYRVYWRAPGTQEWVDSQRAQTSGTTLDLSSVVPQGSWEICATAIDSVSESGPSNVVPWQYAIIGKPENARVQ</sequence>
<reference evidence="1" key="1">
    <citation type="submission" date="2020-03" db="EMBL/GenBank/DDBJ databases">
        <title>The deep terrestrial virosphere.</title>
        <authorList>
            <person name="Holmfeldt K."/>
            <person name="Nilsson E."/>
            <person name="Simone D."/>
            <person name="Lopez-Fernandez M."/>
            <person name="Wu X."/>
            <person name="de Brujin I."/>
            <person name="Lundin D."/>
            <person name="Andersson A."/>
            <person name="Bertilsson S."/>
            <person name="Dopson M."/>
        </authorList>
    </citation>
    <scope>NUCLEOTIDE SEQUENCE</scope>
    <source>
        <strain evidence="1">MM415B02752</strain>
    </source>
</reference>
<dbReference type="Gene3D" id="2.60.40.10">
    <property type="entry name" value="Immunoglobulins"/>
    <property type="match status" value="1"/>
</dbReference>
<gene>
    <name evidence="1" type="ORF">MM415B02752_0009</name>
</gene>
<dbReference type="SUPFAM" id="SSF49265">
    <property type="entry name" value="Fibronectin type III"/>
    <property type="match status" value="1"/>
</dbReference>
<dbReference type="InterPro" id="IPR036116">
    <property type="entry name" value="FN3_sf"/>
</dbReference>
<evidence type="ECO:0000313" key="1">
    <source>
        <dbReference type="EMBL" id="QJA88502.1"/>
    </source>
</evidence>
<dbReference type="CDD" id="cd00063">
    <property type="entry name" value="FN3"/>
    <property type="match status" value="1"/>
</dbReference>
<dbReference type="InterPro" id="IPR013783">
    <property type="entry name" value="Ig-like_fold"/>
</dbReference>
<name>A0A6M3L3S4_9ZZZZ</name>
<protein>
    <recommendedName>
        <fullName evidence="2">Fibronectin type-III domain-containing protein</fullName>
    </recommendedName>
</protein>
<evidence type="ECO:0008006" key="2">
    <source>
        <dbReference type="Google" id="ProtNLM"/>
    </source>
</evidence>